<keyword evidence="4" id="KW-1185">Reference proteome</keyword>
<dbReference type="PANTHER" id="PTHR46558">
    <property type="entry name" value="TRACRIPTIONAL REGULATORY PROTEIN-RELATED-RELATED"/>
    <property type="match status" value="1"/>
</dbReference>
<dbReference type="SUPFAM" id="SSF47413">
    <property type="entry name" value="lambda repressor-like DNA-binding domains"/>
    <property type="match status" value="1"/>
</dbReference>
<keyword evidence="1" id="KW-0238">DNA-binding</keyword>
<dbReference type="CDD" id="cd00093">
    <property type="entry name" value="HTH_XRE"/>
    <property type="match status" value="1"/>
</dbReference>
<dbReference type="Pfam" id="PF01381">
    <property type="entry name" value="HTH_3"/>
    <property type="match status" value="1"/>
</dbReference>
<comment type="caution">
    <text evidence="3">The sequence shown here is derived from an EMBL/GenBank/DDBJ whole genome shotgun (WGS) entry which is preliminary data.</text>
</comment>
<gene>
    <name evidence="3" type="ORF">J2Z64_004088</name>
</gene>
<evidence type="ECO:0000313" key="4">
    <source>
        <dbReference type="Proteomes" id="UP001138793"/>
    </source>
</evidence>
<dbReference type="SMART" id="SM00530">
    <property type="entry name" value="HTH_XRE"/>
    <property type="match status" value="1"/>
</dbReference>
<protein>
    <submittedName>
        <fullName evidence="3">Transcriptional regulator with XRE-family HTH domain</fullName>
    </submittedName>
</protein>
<organism evidence="3 4">
    <name type="scientific">Oceanobacillus polygoni</name>
    <dbReference type="NCBI Taxonomy" id="1235259"/>
    <lineage>
        <taxon>Bacteria</taxon>
        <taxon>Bacillati</taxon>
        <taxon>Bacillota</taxon>
        <taxon>Bacilli</taxon>
        <taxon>Bacillales</taxon>
        <taxon>Bacillaceae</taxon>
        <taxon>Oceanobacillus</taxon>
    </lineage>
</organism>
<dbReference type="InterPro" id="IPR010982">
    <property type="entry name" value="Lambda_DNA-bd_dom_sf"/>
</dbReference>
<dbReference type="GO" id="GO:0003677">
    <property type="term" value="F:DNA binding"/>
    <property type="evidence" value="ECO:0007669"/>
    <property type="project" value="UniProtKB-KW"/>
</dbReference>
<accession>A0A9X0YW80</accession>
<dbReference type="OrthoDB" id="72638at2"/>
<dbReference type="EMBL" id="JAGGMB010000021">
    <property type="protein sequence ID" value="MBP2079789.1"/>
    <property type="molecule type" value="Genomic_DNA"/>
</dbReference>
<dbReference type="PROSITE" id="PS50943">
    <property type="entry name" value="HTH_CROC1"/>
    <property type="match status" value="1"/>
</dbReference>
<dbReference type="RefSeq" id="WP_149476537.1">
    <property type="nucleotide sequence ID" value="NZ_JAGGMB010000021.1"/>
</dbReference>
<dbReference type="Gene3D" id="1.10.260.40">
    <property type="entry name" value="lambda repressor-like DNA-binding domains"/>
    <property type="match status" value="1"/>
</dbReference>
<reference evidence="3" key="1">
    <citation type="submission" date="2021-03" db="EMBL/GenBank/DDBJ databases">
        <title>Genomic Encyclopedia of Type Strains, Phase IV (KMG-IV): sequencing the most valuable type-strain genomes for metagenomic binning, comparative biology and taxonomic classification.</title>
        <authorList>
            <person name="Goeker M."/>
        </authorList>
    </citation>
    <scope>NUCLEOTIDE SEQUENCE</scope>
    <source>
        <strain evidence="3">DSM 107338</strain>
    </source>
</reference>
<evidence type="ECO:0000256" key="1">
    <source>
        <dbReference type="ARBA" id="ARBA00023125"/>
    </source>
</evidence>
<dbReference type="Proteomes" id="UP001138793">
    <property type="component" value="Unassembled WGS sequence"/>
</dbReference>
<evidence type="ECO:0000259" key="2">
    <source>
        <dbReference type="PROSITE" id="PS50943"/>
    </source>
</evidence>
<dbReference type="AlphaFoldDB" id="A0A9X0YW80"/>
<name>A0A9X0YW80_9BACI</name>
<evidence type="ECO:0000313" key="3">
    <source>
        <dbReference type="EMBL" id="MBP2079789.1"/>
    </source>
</evidence>
<proteinExistence type="predicted"/>
<feature type="domain" description="HTH cro/C1-type" evidence="2">
    <location>
        <begin position="7"/>
        <end position="61"/>
    </location>
</feature>
<dbReference type="PANTHER" id="PTHR46558:SF13">
    <property type="entry name" value="HTH-TYPE TRANSCRIPTIONAL REGULATOR IMMR"/>
    <property type="match status" value="1"/>
</dbReference>
<sequence>MTLGEKLRIARMRKKLTQMEVADKLNISNISLSAYERDKRDPDTETLKKMSELYDVSTDYLLGLTDYENKEAYAKKSKLESIFSEVVMEVQNDNDPTIYLDEANLDEETIRLIKKALKNGMKFVDEMKRDGK</sequence>
<dbReference type="InterPro" id="IPR001387">
    <property type="entry name" value="Cro/C1-type_HTH"/>
</dbReference>